<sequence>KVKVGCSFIDYREIKSKCFLCFKSRSEDKSTNMSERPINCTIKQPVLLTITDTKSEFHSGCRVLDISFSNVVNPEVGEIQFKNYYVAYLTVKAKFKSGADTKEGENKWRTCVKRMRLMPNAHAETGSQDYFCVSRKHMAFELVNISALRLILQQPSPVWKDFKIEELRLFKCSEASKPSLLPSWLTAAANNSGKKKIEGISNLELLSATLQQLWALSEEVAANQTNVVLGRYEVDNCYDINLLSYT</sequence>
<feature type="non-terminal residue" evidence="1">
    <location>
        <position position="1"/>
    </location>
</feature>
<evidence type="ECO:0008006" key="3">
    <source>
        <dbReference type="Google" id="ProtNLM"/>
    </source>
</evidence>
<reference evidence="1 2" key="1">
    <citation type="submission" date="2024-11" db="EMBL/GenBank/DDBJ databases">
        <title>Chromosome-level genome assembly of the freshwater bivalve Anodonta woodiana.</title>
        <authorList>
            <person name="Chen X."/>
        </authorList>
    </citation>
    <scope>NUCLEOTIDE SEQUENCE [LARGE SCALE GENOMIC DNA]</scope>
    <source>
        <strain evidence="1">MN2024</strain>
        <tissue evidence="1">Gills</tissue>
    </source>
</reference>
<protein>
    <recommendedName>
        <fullName evidence="3">Nicolin 1</fullName>
    </recommendedName>
</protein>
<dbReference type="PANTHER" id="PTHR31239:SF2">
    <property type="entry name" value="NICOLIN-1"/>
    <property type="match status" value="1"/>
</dbReference>
<evidence type="ECO:0000313" key="1">
    <source>
        <dbReference type="EMBL" id="KAL3852517.1"/>
    </source>
</evidence>
<organism evidence="1 2">
    <name type="scientific">Sinanodonta woodiana</name>
    <name type="common">Chinese pond mussel</name>
    <name type="synonym">Anodonta woodiana</name>
    <dbReference type="NCBI Taxonomy" id="1069815"/>
    <lineage>
        <taxon>Eukaryota</taxon>
        <taxon>Metazoa</taxon>
        <taxon>Spiralia</taxon>
        <taxon>Lophotrochozoa</taxon>
        <taxon>Mollusca</taxon>
        <taxon>Bivalvia</taxon>
        <taxon>Autobranchia</taxon>
        <taxon>Heteroconchia</taxon>
        <taxon>Palaeoheterodonta</taxon>
        <taxon>Unionida</taxon>
        <taxon>Unionoidea</taxon>
        <taxon>Unionidae</taxon>
        <taxon>Unioninae</taxon>
        <taxon>Sinanodonta</taxon>
    </lineage>
</organism>
<dbReference type="Proteomes" id="UP001634394">
    <property type="component" value="Unassembled WGS sequence"/>
</dbReference>
<name>A0ABD3UWC1_SINWO</name>
<keyword evidence="2" id="KW-1185">Reference proteome</keyword>
<dbReference type="AlphaFoldDB" id="A0ABD3UWC1"/>
<dbReference type="PANTHER" id="PTHR31239">
    <property type="entry name" value="NICOLIN 1"/>
    <property type="match status" value="1"/>
</dbReference>
<dbReference type="EMBL" id="JBJQND010000015">
    <property type="protein sequence ID" value="KAL3852517.1"/>
    <property type="molecule type" value="Genomic_DNA"/>
</dbReference>
<comment type="caution">
    <text evidence="1">The sequence shown here is derived from an EMBL/GenBank/DDBJ whole genome shotgun (WGS) entry which is preliminary data.</text>
</comment>
<proteinExistence type="predicted"/>
<dbReference type="InterPro" id="IPR040235">
    <property type="entry name" value="Nicolin-1"/>
</dbReference>
<accession>A0ABD3UWC1</accession>
<gene>
    <name evidence="1" type="ORF">ACJMK2_016145</name>
</gene>
<evidence type="ECO:0000313" key="2">
    <source>
        <dbReference type="Proteomes" id="UP001634394"/>
    </source>
</evidence>